<organism evidence="1 2">
    <name type="scientific">Sulfuriferula plumbiphila</name>
    <dbReference type="NCBI Taxonomy" id="171865"/>
    <lineage>
        <taxon>Bacteria</taxon>
        <taxon>Pseudomonadati</taxon>
        <taxon>Pseudomonadota</taxon>
        <taxon>Betaproteobacteria</taxon>
        <taxon>Nitrosomonadales</taxon>
        <taxon>Sulfuricellaceae</taxon>
        <taxon>Sulfuriferula</taxon>
    </lineage>
</organism>
<proteinExistence type="predicted"/>
<dbReference type="EMBL" id="BKAD01000003">
    <property type="protein sequence ID" value="GEP29244.1"/>
    <property type="molecule type" value="Genomic_DNA"/>
</dbReference>
<dbReference type="AlphaFoldDB" id="A0A512L449"/>
<protein>
    <submittedName>
        <fullName evidence="1">Uncharacterized protein</fullName>
    </submittedName>
</protein>
<accession>A0A512L449</accession>
<gene>
    <name evidence="1" type="ORF">TPL01_03820</name>
</gene>
<evidence type="ECO:0000313" key="2">
    <source>
        <dbReference type="Proteomes" id="UP000321337"/>
    </source>
</evidence>
<comment type="caution">
    <text evidence="1">The sequence shown here is derived from an EMBL/GenBank/DDBJ whole genome shotgun (WGS) entry which is preliminary data.</text>
</comment>
<sequence length="72" mass="8165">MKPLDQYDLDELKLVYLCLHAALPGNLQLMDSELLQDLQTHLQRMAGAADVDVSHHAQWATWLNNGVVLKRV</sequence>
<dbReference type="Proteomes" id="UP000321337">
    <property type="component" value="Unassembled WGS sequence"/>
</dbReference>
<dbReference type="RefSeq" id="WP_147070200.1">
    <property type="nucleotide sequence ID" value="NZ_AP021884.1"/>
</dbReference>
<evidence type="ECO:0000313" key="1">
    <source>
        <dbReference type="EMBL" id="GEP29244.1"/>
    </source>
</evidence>
<dbReference type="OrthoDB" id="5796661at2"/>
<keyword evidence="2" id="KW-1185">Reference proteome</keyword>
<name>A0A512L449_9PROT</name>
<reference evidence="1 2" key="1">
    <citation type="submission" date="2019-07" db="EMBL/GenBank/DDBJ databases">
        <title>Whole genome shotgun sequence of Thiobacillus plumbophilus NBRC 107929.</title>
        <authorList>
            <person name="Hosoyama A."/>
            <person name="Uohara A."/>
            <person name="Ohji S."/>
            <person name="Ichikawa N."/>
        </authorList>
    </citation>
    <scope>NUCLEOTIDE SEQUENCE [LARGE SCALE GENOMIC DNA]</scope>
    <source>
        <strain evidence="1 2">NBRC 107929</strain>
    </source>
</reference>